<feature type="transmembrane region" description="Helical" evidence="7">
    <location>
        <begin position="446"/>
        <end position="471"/>
    </location>
</feature>
<feature type="transmembrane region" description="Helical" evidence="7">
    <location>
        <begin position="362"/>
        <end position="380"/>
    </location>
</feature>
<proteinExistence type="predicted"/>
<dbReference type="AlphaFoldDB" id="A0AAD5JX29"/>
<evidence type="ECO:0000256" key="2">
    <source>
        <dbReference type="ARBA" id="ARBA00022448"/>
    </source>
</evidence>
<keyword evidence="10" id="KW-1185">Reference proteome</keyword>
<feature type="transmembrane region" description="Helical" evidence="7">
    <location>
        <begin position="101"/>
        <end position="124"/>
    </location>
</feature>
<feature type="transmembrane region" description="Helical" evidence="7">
    <location>
        <begin position="422"/>
        <end position="440"/>
    </location>
</feature>
<dbReference type="PANTHER" id="PTHR23502">
    <property type="entry name" value="MAJOR FACILITATOR SUPERFAMILY"/>
    <property type="match status" value="1"/>
</dbReference>
<evidence type="ECO:0000256" key="3">
    <source>
        <dbReference type="ARBA" id="ARBA00022692"/>
    </source>
</evidence>
<evidence type="ECO:0000256" key="7">
    <source>
        <dbReference type="SAM" id="Phobius"/>
    </source>
</evidence>
<feature type="transmembrane region" description="Helical" evidence="7">
    <location>
        <begin position="483"/>
        <end position="501"/>
    </location>
</feature>
<feature type="compositionally biased region" description="Basic and acidic residues" evidence="6">
    <location>
        <begin position="31"/>
        <end position="48"/>
    </location>
</feature>
<dbReference type="Pfam" id="PF07690">
    <property type="entry name" value="MFS_1"/>
    <property type="match status" value="1"/>
</dbReference>
<comment type="subcellular location">
    <subcellularLocation>
        <location evidence="1">Membrane</location>
        <topology evidence="1">Multi-pass membrane protein</topology>
    </subcellularLocation>
</comment>
<dbReference type="GO" id="GO:0005886">
    <property type="term" value="C:plasma membrane"/>
    <property type="evidence" value="ECO:0007669"/>
    <property type="project" value="TreeGrafter"/>
</dbReference>
<dbReference type="EMBL" id="JAIXMP010000048">
    <property type="protein sequence ID" value="KAI9246065.1"/>
    <property type="molecule type" value="Genomic_DNA"/>
</dbReference>
<feature type="transmembrane region" description="Helical" evidence="7">
    <location>
        <begin position="507"/>
        <end position="528"/>
    </location>
</feature>
<evidence type="ECO:0000256" key="1">
    <source>
        <dbReference type="ARBA" id="ARBA00004141"/>
    </source>
</evidence>
<keyword evidence="2" id="KW-0813">Transport</keyword>
<dbReference type="Proteomes" id="UP001209540">
    <property type="component" value="Unassembled WGS sequence"/>
</dbReference>
<evidence type="ECO:0000313" key="10">
    <source>
        <dbReference type="Proteomes" id="UP001209540"/>
    </source>
</evidence>
<sequence>MFKKGHNDDSIAEEEIVTTSDNEEEEASITGDDHHHSHQRKTFEKKNSTESPATISEPNISLSVYKKLLIAYIVSVTVMVSPLSGQIYYPALNLVSQDFNISTSLVNISVTVYMIFQAFAPSFWGPLSDTWGRRPVYFGTLIIYIGMCVGLAMVTSFPGLLVLRMLQAVGGSSTIALAAGTIGDITTPGERGGYIGIMGAFRTASTAIGPVFGGLISYQLSWRWIFWILAIKAGIDLIAILLFVPETLRSIIIAKGNNRSSSNSCLSPIQWVKKRLSKTPSPKEDEETPSDPIETTTTSKNTKPHSSPNFLHQFLFMRYPDVALIMTINGYYMAMQYCFLTTTPPHFSRIYGLNTLQIGLCYLPFGFGCVAGSFVLGKLLNHDFRTVAIKHGMTPQQVKKSGKIAMDFPIYYARLRSTSIKAIVGTVTVLVYGWTLHVRAHISIPLVIQFFAGFCIGPVTNMCQTLAIDLFPSRSASVTAANNFVKCLLGAVLIAIIEPGIDQIGIGWMFTLLGLLMCINVAFIPILIKYGPKWRIQRSEKEEQKECERVNGT</sequence>
<evidence type="ECO:0000256" key="6">
    <source>
        <dbReference type="SAM" id="MobiDB-lite"/>
    </source>
</evidence>
<reference evidence="9" key="2">
    <citation type="submission" date="2023-02" db="EMBL/GenBank/DDBJ databases">
        <authorList>
            <consortium name="DOE Joint Genome Institute"/>
            <person name="Mondo S.J."/>
            <person name="Chang Y."/>
            <person name="Wang Y."/>
            <person name="Ahrendt S."/>
            <person name="Andreopoulos W."/>
            <person name="Barry K."/>
            <person name="Beard J."/>
            <person name="Benny G.L."/>
            <person name="Blankenship S."/>
            <person name="Bonito G."/>
            <person name="Cuomo C."/>
            <person name="Desiro A."/>
            <person name="Gervers K.A."/>
            <person name="Hundley H."/>
            <person name="Kuo A."/>
            <person name="LaButti K."/>
            <person name="Lang B.F."/>
            <person name="Lipzen A."/>
            <person name="O'Donnell K."/>
            <person name="Pangilinan J."/>
            <person name="Reynolds N."/>
            <person name="Sandor L."/>
            <person name="Smith M.W."/>
            <person name="Tsang A."/>
            <person name="Grigoriev I.V."/>
            <person name="Stajich J.E."/>
            <person name="Spatafora J.W."/>
        </authorList>
    </citation>
    <scope>NUCLEOTIDE SEQUENCE</scope>
    <source>
        <strain evidence="9">RSA 2281</strain>
    </source>
</reference>
<dbReference type="FunFam" id="1.20.1720.10:FF:000009">
    <property type="entry name" value="MFS multidrug transporter"/>
    <property type="match status" value="1"/>
</dbReference>
<evidence type="ECO:0000256" key="5">
    <source>
        <dbReference type="ARBA" id="ARBA00023136"/>
    </source>
</evidence>
<protein>
    <submittedName>
        <fullName evidence="9">Major facilitator superfamily domain-containing protein</fullName>
    </submittedName>
</protein>
<feature type="region of interest" description="Disordered" evidence="6">
    <location>
        <begin position="276"/>
        <end position="305"/>
    </location>
</feature>
<dbReference type="InterPro" id="IPR020846">
    <property type="entry name" value="MFS_dom"/>
</dbReference>
<dbReference type="InterPro" id="IPR011701">
    <property type="entry name" value="MFS"/>
</dbReference>
<evidence type="ECO:0000256" key="4">
    <source>
        <dbReference type="ARBA" id="ARBA00022989"/>
    </source>
</evidence>
<feature type="region of interest" description="Disordered" evidence="6">
    <location>
        <begin position="1"/>
        <end position="54"/>
    </location>
</feature>
<dbReference type="PANTHER" id="PTHR23502:SF51">
    <property type="entry name" value="QUINIDINE RESISTANCE PROTEIN 1-RELATED"/>
    <property type="match status" value="1"/>
</dbReference>
<evidence type="ECO:0000259" key="8">
    <source>
        <dbReference type="PROSITE" id="PS50850"/>
    </source>
</evidence>
<dbReference type="CDD" id="cd17323">
    <property type="entry name" value="MFS_Tpo1_MDR_like"/>
    <property type="match status" value="1"/>
</dbReference>
<dbReference type="InterPro" id="IPR036259">
    <property type="entry name" value="MFS_trans_sf"/>
</dbReference>
<dbReference type="GO" id="GO:0022857">
    <property type="term" value="F:transmembrane transporter activity"/>
    <property type="evidence" value="ECO:0007669"/>
    <property type="project" value="InterPro"/>
</dbReference>
<feature type="domain" description="Major facilitator superfamily (MFS) profile" evidence="8">
    <location>
        <begin position="70"/>
        <end position="532"/>
    </location>
</feature>
<reference evidence="9" key="1">
    <citation type="journal article" date="2022" name="IScience">
        <title>Evolution of zygomycete secretomes and the origins of terrestrial fungal ecologies.</title>
        <authorList>
            <person name="Chang Y."/>
            <person name="Wang Y."/>
            <person name="Mondo S."/>
            <person name="Ahrendt S."/>
            <person name="Andreopoulos W."/>
            <person name="Barry K."/>
            <person name="Beard J."/>
            <person name="Benny G.L."/>
            <person name="Blankenship S."/>
            <person name="Bonito G."/>
            <person name="Cuomo C."/>
            <person name="Desiro A."/>
            <person name="Gervers K.A."/>
            <person name="Hundley H."/>
            <person name="Kuo A."/>
            <person name="LaButti K."/>
            <person name="Lang B.F."/>
            <person name="Lipzen A."/>
            <person name="O'Donnell K."/>
            <person name="Pangilinan J."/>
            <person name="Reynolds N."/>
            <person name="Sandor L."/>
            <person name="Smith M.E."/>
            <person name="Tsang A."/>
            <person name="Grigoriev I.V."/>
            <person name="Stajich J.E."/>
            <person name="Spatafora J.W."/>
        </authorList>
    </citation>
    <scope>NUCLEOTIDE SEQUENCE</scope>
    <source>
        <strain evidence="9">RSA 2281</strain>
    </source>
</reference>
<dbReference type="PROSITE" id="PS50850">
    <property type="entry name" value="MFS"/>
    <property type="match status" value="1"/>
</dbReference>
<name>A0AAD5JX29_9FUNG</name>
<feature type="compositionally biased region" description="Acidic residues" evidence="6">
    <location>
        <begin position="10"/>
        <end position="27"/>
    </location>
</feature>
<organism evidence="9 10">
    <name type="scientific">Phascolomyces articulosus</name>
    <dbReference type="NCBI Taxonomy" id="60185"/>
    <lineage>
        <taxon>Eukaryota</taxon>
        <taxon>Fungi</taxon>
        <taxon>Fungi incertae sedis</taxon>
        <taxon>Mucoromycota</taxon>
        <taxon>Mucoromycotina</taxon>
        <taxon>Mucoromycetes</taxon>
        <taxon>Mucorales</taxon>
        <taxon>Lichtheimiaceae</taxon>
        <taxon>Phascolomyces</taxon>
    </lineage>
</organism>
<keyword evidence="4 7" id="KW-1133">Transmembrane helix</keyword>
<feature type="transmembrane region" description="Helical" evidence="7">
    <location>
        <begin position="69"/>
        <end position="89"/>
    </location>
</feature>
<keyword evidence="3 7" id="KW-0812">Transmembrane</keyword>
<feature type="transmembrane region" description="Helical" evidence="7">
    <location>
        <begin position="136"/>
        <end position="155"/>
    </location>
</feature>
<accession>A0AAD5JX29</accession>
<evidence type="ECO:0000313" key="9">
    <source>
        <dbReference type="EMBL" id="KAI9246065.1"/>
    </source>
</evidence>
<comment type="caution">
    <text evidence="9">The sequence shown here is derived from an EMBL/GenBank/DDBJ whole genome shotgun (WGS) entry which is preliminary data.</text>
</comment>
<dbReference type="Gene3D" id="1.20.1250.20">
    <property type="entry name" value="MFS general substrate transporter like domains"/>
    <property type="match status" value="1"/>
</dbReference>
<feature type="compositionally biased region" description="Polar residues" evidence="6">
    <location>
        <begin position="293"/>
        <end position="305"/>
    </location>
</feature>
<feature type="transmembrane region" description="Helical" evidence="7">
    <location>
        <begin position="322"/>
        <end position="342"/>
    </location>
</feature>
<keyword evidence="5 7" id="KW-0472">Membrane</keyword>
<feature type="transmembrane region" description="Helical" evidence="7">
    <location>
        <begin position="224"/>
        <end position="244"/>
    </location>
</feature>
<dbReference type="SUPFAM" id="SSF103473">
    <property type="entry name" value="MFS general substrate transporter"/>
    <property type="match status" value="1"/>
</dbReference>
<gene>
    <name evidence="9" type="ORF">BDA99DRAFT_609686</name>
</gene>